<evidence type="ECO:0000256" key="1">
    <source>
        <dbReference type="ARBA" id="ARBA00004651"/>
    </source>
</evidence>
<dbReference type="OrthoDB" id="6478931at2759"/>
<dbReference type="Pfam" id="PF08395">
    <property type="entry name" value="7tm_7"/>
    <property type="match status" value="1"/>
</dbReference>
<evidence type="ECO:0000256" key="7">
    <source>
        <dbReference type="ARBA" id="ARBA00023224"/>
    </source>
</evidence>
<comment type="similarity">
    <text evidence="8">Belongs to the insect chemoreceptor superfamily. Gustatory receptor (GR) family.</text>
</comment>
<dbReference type="PANTHER" id="PTHR21143">
    <property type="entry name" value="INVERTEBRATE GUSTATORY RECEPTOR"/>
    <property type="match status" value="1"/>
</dbReference>
<dbReference type="InterPro" id="IPR013604">
    <property type="entry name" value="7TM_chemorcpt"/>
</dbReference>
<dbReference type="RefSeq" id="XP_052132324.1">
    <property type="nucleotide sequence ID" value="XM_052276364.1"/>
</dbReference>
<keyword evidence="7 8" id="KW-0807">Transducer</keyword>
<evidence type="ECO:0000256" key="5">
    <source>
        <dbReference type="ARBA" id="ARBA00023136"/>
    </source>
</evidence>
<comment type="subcellular location">
    <subcellularLocation>
        <location evidence="1 8">Cell membrane</location>
        <topology evidence="1 8">Multi-pass membrane protein</topology>
    </subcellularLocation>
</comment>
<dbReference type="KEGG" id="foc:127751981"/>
<dbReference type="GO" id="GO:0007165">
    <property type="term" value="P:signal transduction"/>
    <property type="evidence" value="ECO:0007669"/>
    <property type="project" value="UniProtKB-KW"/>
</dbReference>
<keyword evidence="9" id="KW-1185">Reference proteome</keyword>
<dbReference type="GO" id="GO:0005886">
    <property type="term" value="C:plasma membrane"/>
    <property type="evidence" value="ECO:0007669"/>
    <property type="project" value="UniProtKB-SubCell"/>
</dbReference>
<keyword evidence="2 8" id="KW-1003">Cell membrane</keyword>
<feature type="transmembrane region" description="Helical" evidence="8">
    <location>
        <begin position="202"/>
        <end position="221"/>
    </location>
</feature>
<feature type="transmembrane region" description="Helical" evidence="8">
    <location>
        <begin position="414"/>
        <end position="439"/>
    </location>
</feature>
<dbReference type="Proteomes" id="UP000504606">
    <property type="component" value="Unplaced"/>
</dbReference>
<reference evidence="10" key="1">
    <citation type="submission" date="2025-08" db="UniProtKB">
        <authorList>
            <consortium name="RefSeq"/>
        </authorList>
    </citation>
    <scope>IDENTIFICATION</scope>
    <source>
        <tissue evidence="10">Whole organism</tissue>
    </source>
</reference>
<evidence type="ECO:0000313" key="9">
    <source>
        <dbReference type="Proteomes" id="UP000504606"/>
    </source>
</evidence>
<accession>A0A9C6XAU0</accession>
<organism evidence="9 10">
    <name type="scientific">Frankliniella occidentalis</name>
    <name type="common">Western flower thrips</name>
    <name type="synonym">Euthrips occidentalis</name>
    <dbReference type="NCBI Taxonomy" id="133901"/>
    <lineage>
        <taxon>Eukaryota</taxon>
        <taxon>Metazoa</taxon>
        <taxon>Ecdysozoa</taxon>
        <taxon>Arthropoda</taxon>
        <taxon>Hexapoda</taxon>
        <taxon>Insecta</taxon>
        <taxon>Pterygota</taxon>
        <taxon>Neoptera</taxon>
        <taxon>Paraneoptera</taxon>
        <taxon>Thysanoptera</taxon>
        <taxon>Terebrantia</taxon>
        <taxon>Thripoidea</taxon>
        <taxon>Thripidae</taxon>
        <taxon>Frankliniella</taxon>
    </lineage>
</organism>
<feature type="transmembrane region" description="Helical" evidence="8">
    <location>
        <begin position="227"/>
        <end position="247"/>
    </location>
</feature>
<dbReference type="PANTHER" id="PTHR21143:SF121">
    <property type="entry name" value="GUSTATORY AND ODORANT RECEPTOR 21A"/>
    <property type="match status" value="1"/>
</dbReference>
<dbReference type="GO" id="GO:0030425">
    <property type="term" value="C:dendrite"/>
    <property type="evidence" value="ECO:0007669"/>
    <property type="project" value="TreeGrafter"/>
</dbReference>
<name>A0A9C6XAU0_FRAOC</name>
<feature type="transmembrane region" description="Helical" evidence="8">
    <location>
        <begin position="113"/>
        <end position="134"/>
    </location>
</feature>
<proteinExistence type="inferred from homology"/>
<feature type="transmembrane region" description="Helical" evidence="8">
    <location>
        <begin position="154"/>
        <end position="175"/>
    </location>
</feature>
<dbReference type="GeneID" id="127751981"/>
<dbReference type="GO" id="GO:0050909">
    <property type="term" value="P:sensory perception of taste"/>
    <property type="evidence" value="ECO:0007669"/>
    <property type="project" value="InterPro"/>
</dbReference>
<protein>
    <recommendedName>
        <fullName evidence="8">Gustatory receptor</fullName>
    </recommendedName>
</protein>
<keyword evidence="6 8" id="KW-0675">Receptor</keyword>
<evidence type="ECO:0000256" key="8">
    <source>
        <dbReference type="RuleBase" id="RU363108"/>
    </source>
</evidence>
<keyword evidence="3 8" id="KW-0812">Transmembrane</keyword>
<keyword evidence="4 8" id="KW-1133">Transmembrane helix</keyword>
<comment type="function">
    <text evidence="8">Gustatory receptor which mediates acceptance or avoidance behavior, depending on its substrates.</text>
</comment>
<dbReference type="AlphaFoldDB" id="A0A9C6XAU0"/>
<evidence type="ECO:0000313" key="10">
    <source>
        <dbReference type="RefSeq" id="XP_052132324.1"/>
    </source>
</evidence>
<sequence length="468" mass="51887">MHSRPKSRVSRLARDTTVSRQAVREKIHREFEALSVAALQSRSVAVEPLPPMPRVPKSKKVDGMRLLVLFTRTIGLCPVYRESVSSRVPLTPTSPPGDDEVPRTNGLPQYKPSLAWTAYSCLLFLALMVIDGFLCFEGLRALRDPDIATGLINVMSAVAYAASFLSAVAMVAGAVRKYRLLPRLLNWPVCPGAIAHPTPKTLLYFFGPYAVAYVYTDYGFVMREPSTAILLLVVITGLLERFNLMFLAGRARLCFAAVNEELRQLGSLFRDRMRLHYVPDAAAKIAQLRVQHAGIATYAELLNTAYELQIAGILLYDFGTTVLTSYQFIVFLSRGDQPTDERQEATVLFFNTMYSAVSTVSLCQACYWMHRLGMQTHALVHKALSNIAISEEESLQLTIFSMQLMHQKFNMSPLGIFILDNSLLASLSLGVVMYVLVLFQFGSPATGPVPTTPTPLNSTLDSTLDPTF</sequence>
<evidence type="ECO:0000256" key="3">
    <source>
        <dbReference type="ARBA" id="ARBA00022692"/>
    </source>
</evidence>
<gene>
    <name evidence="10" type="primary">LOC127751981</name>
</gene>
<dbReference type="GO" id="GO:0043025">
    <property type="term" value="C:neuronal cell body"/>
    <property type="evidence" value="ECO:0007669"/>
    <property type="project" value="TreeGrafter"/>
</dbReference>
<dbReference type="GO" id="GO:0030424">
    <property type="term" value="C:axon"/>
    <property type="evidence" value="ECO:0007669"/>
    <property type="project" value="TreeGrafter"/>
</dbReference>
<evidence type="ECO:0000256" key="2">
    <source>
        <dbReference type="ARBA" id="ARBA00022475"/>
    </source>
</evidence>
<keyword evidence="5 8" id="KW-0472">Membrane</keyword>
<comment type="caution">
    <text evidence="8">Lacks conserved residue(s) required for the propagation of feature annotation.</text>
</comment>
<evidence type="ECO:0000256" key="6">
    <source>
        <dbReference type="ARBA" id="ARBA00023170"/>
    </source>
</evidence>
<evidence type="ECO:0000256" key="4">
    <source>
        <dbReference type="ARBA" id="ARBA00022989"/>
    </source>
</evidence>